<dbReference type="SMART" id="SM00589">
    <property type="entry name" value="PRY"/>
    <property type="match status" value="1"/>
</dbReference>
<dbReference type="SUPFAM" id="SSF57850">
    <property type="entry name" value="RING/U-box"/>
    <property type="match status" value="1"/>
</dbReference>
<evidence type="ECO:0000259" key="6">
    <source>
        <dbReference type="PROSITE" id="PS50119"/>
    </source>
</evidence>
<dbReference type="CDD" id="cd16594">
    <property type="entry name" value="RING-HC_TRIM7-like_C-IV"/>
    <property type="match status" value="1"/>
</dbReference>
<dbReference type="Pfam" id="PF00622">
    <property type="entry name" value="SPRY"/>
    <property type="match status" value="1"/>
</dbReference>
<evidence type="ECO:0000256" key="1">
    <source>
        <dbReference type="ARBA" id="ARBA00022723"/>
    </source>
</evidence>
<dbReference type="PROSITE" id="PS00518">
    <property type="entry name" value="ZF_RING_1"/>
    <property type="match status" value="1"/>
</dbReference>
<protein>
    <submittedName>
        <fullName evidence="9">Tripartite motif-containing protein 60-like</fullName>
    </submittedName>
</protein>
<dbReference type="Pfam" id="PF00643">
    <property type="entry name" value="zf-B_box"/>
    <property type="match status" value="1"/>
</dbReference>
<dbReference type="Gene3D" id="2.60.120.920">
    <property type="match status" value="1"/>
</dbReference>
<dbReference type="Pfam" id="PF15227">
    <property type="entry name" value="zf-C3HC4_4"/>
    <property type="match status" value="1"/>
</dbReference>
<proteinExistence type="predicted"/>
<keyword evidence="8" id="KW-1185">Reference proteome</keyword>
<dbReference type="SMART" id="SM00449">
    <property type="entry name" value="SPRY"/>
    <property type="match status" value="1"/>
</dbReference>
<dbReference type="InterPro" id="IPR050143">
    <property type="entry name" value="TRIM/RBCC"/>
</dbReference>
<dbReference type="InterPro" id="IPR000315">
    <property type="entry name" value="Znf_B-box"/>
</dbReference>
<keyword evidence="2 4" id="KW-0863">Zinc-finger</keyword>
<keyword evidence="1" id="KW-0479">Metal-binding</keyword>
<dbReference type="InterPro" id="IPR001841">
    <property type="entry name" value="Znf_RING"/>
</dbReference>
<feature type="domain" description="RING-type" evidence="5">
    <location>
        <begin position="16"/>
        <end position="56"/>
    </location>
</feature>
<dbReference type="InterPro" id="IPR001870">
    <property type="entry name" value="B30.2/SPRY"/>
</dbReference>
<dbReference type="PRINTS" id="PR01407">
    <property type="entry name" value="BUTYPHLNCDUF"/>
</dbReference>
<dbReference type="InterPro" id="IPR017907">
    <property type="entry name" value="Znf_RING_CS"/>
</dbReference>
<evidence type="ECO:0000256" key="3">
    <source>
        <dbReference type="ARBA" id="ARBA00022833"/>
    </source>
</evidence>
<dbReference type="SUPFAM" id="SSF57845">
    <property type="entry name" value="B-box zinc-binding domain"/>
    <property type="match status" value="1"/>
</dbReference>
<dbReference type="KEGG" id="tmu:101340793"/>
<evidence type="ECO:0000256" key="2">
    <source>
        <dbReference type="ARBA" id="ARBA00022771"/>
    </source>
</evidence>
<dbReference type="RefSeq" id="XP_023581238.1">
    <property type="nucleotide sequence ID" value="XM_023725470.1"/>
</dbReference>
<dbReference type="PROSITE" id="PS50119">
    <property type="entry name" value="ZF_BBOX"/>
    <property type="match status" value="1"/>
</dbReference>
<dbReference type="GeneID" id="101340793"/>
<dbReference type="InterPro" id="IPR003877">
    <property type="entry name" value="SPRY_dom"/>
</dbReference>
<dbReference type="InterPro" id="IPR003879">
    <property type="entry name" value="Butyrophylin_SPRY"/>
</dbReference>
<dbReference type="InterPro" id="IPR013320">
    <property type="entry name" value="ConA-like_dom_sf"/>
</dbReference>
<evidence type="ECO:0000313" key="8">
    <source>
        <dbReference type="Proteomes" id="UP000248480"/>
    </source>
</evidence>
<dbReference type="PROSITE" id="PS50089">
    <property type="entry name" value="ZF_RING_2"/>
    <property type="match status" value="1"/>
</dbReference>
<evidence type="ECO:0000256" key="4">
    <source>
        <dbReference type="PROSITE-ProRule" id="PRU00024"/>
    </source>
</evidence>
<dbReference type="Proteomes" id="UP000248480">
    <property type="component" value="Unplaced"/>
</dbReference>
<dbReference type="AlphaFoldDB" id="A0A2Y9QPV3"/>
<dbReference type="InParanoid" id="A0A2Y9QPV3"/>
<name>A0A2Y9QPV3_TRIMA</name>
<evidence type="ECO:0000313" key="9">
    <source>
        <dbReference type="RefSeq" id="XP_023581238.1"/>
    </source>
</evidence>
<accession>A0A2Y9QPV3</accession>
<sequence length="460" mass="52574">MAFAAYLADLHTEASCPICLDYLRDPITTDCGHNFCRSCIQQCWVDLQDIFPCPVCLQQCSNGSLKRNTQLCNMTDIVKQLPITRSKRKLQEEKPLCEKHNQTMALFCAKDLELLCPQCRISSNHQDHHLMSIEEAATSHRRKLKKYIEPLRKHVGDAENGLEMAVSKLVELKCKVENQNSELHSEFQQFVHFLAKEREAIHVRLLNEEEDVLKKLIENKIQISDHTSTLKNLLSEITEKCVQADLDLLTGIGSIRNRYELLKNPTVFSYELEREHCCLPPQYFGLQNMINTFQVNLILDPETAHPDLIISEDRKTVIYKMMNPNCPQSAREFNVYPSALSSEGFDSGRHFGQVEVRGRGEWSLGVCKESFPRNVITSPSPNNGCWQIELWTSEFATWESVNLSRIGVFMDCELGEVSFYNLNNRSLLYTSTVTSVEKLIPYFSIGPSSNSLAISIVRNE</sequence>
<dbReference type="Gene3D" id="3.30.40.10">
    <property type="entry name" value="Zinc/RING finger domain, C3HC4 (zinc finger)"/>
    <property type="match status" value="1"/>
</dbReference>
<feature type="domain" description="B box-type" evidence="6">
    <location>
        <begin position="92"/>
        <end position="133"/>
    </location>
</feature>
<dbReference type="PANTHER" id="PTHR24103">
    <property type="entry name" value="E3 UBIQUITIN-PROTEIN LIGASE TRIM"/>
    <property type="match status" value="1"/>
</dbReference>
<organism evidence="8 9">
    <name type="scientific">Trichechus manatus latirostris</name>
    <name type="common">Florida manatee</name>
    <dbReference type="NCBI Taxonomy" id="127582"/>
    <lineage>
        <taxon>Eukaryota</taxon>
        <taxon>Metazoa</taxon>
        <taxon>Chordata</taxon>
        <taxon>Craniata</taxon>
        <taxon>Vertebrata</taxon>
        <taxon>Euteleostomi</taxon>
        <taxon>Mammalia</taxon>
        <taxon>Eutheria</taxon>
        <taxon>Afrotheria</taxon>
        <taxon>Sirenia</taxon>
        <taxon>Trichechidae</taxon>
        <taxon>Trichechus</taxon>
    </lineage>
</organism>
<dbReference type="STRING" id="127582.A0A2Y9QPV3"/>
<gene>
    <name evidence="9" type="primary">LOC101340793</name>
</gene>
<dbReference type="Pfam" id="PF13765">
    <property type="entry name" value="PRY"/>
    <property type="match status" value="1"/>
</dbReference>
<evidence type="ECO:0000259" key="5">
    <source>
        <dbReference type="PROSITE" id="PS50089"/>
    </source>
</evidence>
<feature type="domain" description="B30.2/SPRY" evidence="7">
    <location>
        <begin position="277"/>
        <end position="460"/>
    </location>
</feature>
<dbReference type="SMART" id="SM00184">
    <property type="entry name" value="RING"/>
    <property type="match status" value="1"/>
</dbReference>
<evidence type="ECO:0000259" key="7">
    <source>
        <dbReference type="PROSITE" id="PS50188"/>
    </source>
</evidence>
<dbReference type="InterPro" id="IPR043136">
    <property type="entry name" value="B30.2/SPRY_sf"/>
</dbReference>
<keyword evidence="3" id="KW-0862">Zinc</keyword>
<reference evidence="9" key="1">
    <citation type="submission" date="2025-08" db="UniProtKB">
        <authorList>
            <consortium name="RefSeq"/>
        </authorList>
    </citation>
    <scope>IDENTIFICATION</scope>
</reference>
<dbReference type="InterPro" id="IPR013083">
    <property type="entry name" value="Znf_RING/FYVE/PHD"/>
</dbReference>
<dbReference type="PROSITE" id="PS50188">
    <property type="entry name" value="B302_SPRY"/>
    <property type="match status" value="1"/>
</dbReference>
<dbReference type="Gene3D" id="3.30.160.60">
    <property type="entry name" value="Classic Zinc Finger"/>
    <property type="match status" value="1"/>
</dbReference>
<dbReference type="GO" id="GO:0008270">
    <property type="term" value="F:zinc ion binding"/>
    <property type="evidence" value="ECO:0007669"/>
    <property type="project" value="UniProtKB-KW"/>
</dbReference>
<dbReference type="SMART" id="SM00336">
    <property type="entry name" value="BBOX"/>
    <property type="match status" value="1"/>
</dbReference>
<dbReference type="SUPFAM" id="SSF49899">
    <property type="entry name" value="Concanavalin A-like lectins/glucanases"/>
    <property type="match status" value="1"/>
</dbReference>
<dbReference type="InterPro" id="IPR006574">
    <property type="entry name" value="PRY"/>
</dbReference>